<accession>A0A523XPV1</accession>
<keyword evidence="1" id="KW-0732">Signal</keyword>
<evidence type="ECO:0000313" key="3">
    <source>
        <dbReference type="Proteomes" id="UP000315534"/>
    </source>
</evidence>
<gene>
    <name evidence="2" type="ORF">E3J38_04185</name>
</gene>
<sequence>MKKLVIAVLLLTPLSVYGAQTGVTTTAEPVVPEDSKGTIVHSLPEVMEETGEVYSVETERGVSWVLIDSLKTHRLIPGSQSFCVYFDYSEEALKDTLLPDQLTALAGQALAKAPDWLRLELKDNFRRMDSAHQDIYADLILNCPDKRYYDEVCFQVAHLSPQTLVYGGFDPDLIVENVYWIYEIDV</sequence>
<protein>
    <submittedName>
        <fullName evidence="2">Uncharacterized protein</fullName>
    </submittedName>
</protein>
<comment type="caution">
    <text evidence="2">The sequence shown here is derived from an EMBL/GenBank/DDBJ whole genome shotgun (WGS) entry which is preliminary data.</text>
</comment>
<name>A0A523XPV1_UNCT6</name>
<reference evidence="2 3" key="1">
    <citation type="submission" date="2019-03" db="EMBL/GenBank/DDBJ databases">
        <title>Metabolic potential of uncultured bacteria and archaea associated with petroleum seepage in deep-sea sediments.</title>
        <authorList>
            <person name="Dong X."/>
            <person name="Hubert C."/>
        </authorList>
    </citation>
    <scope>NUCLEOTIDE SEQUENCE [LARGE SCALE GENOMIC DNA]</scope>
    <source>
        <strain evidence="2">E29_bin36</strain>
    </source>
</reference>
<feature type="signal peptide" evidence="1">
    <location>
        <begin position="1"/>
        <end position="18"/>
    </location>
</feature>
<dbReference type="Proteomes" id="UP000315534">
    <property type="component" value="Unassembled WGS sequence"/>
</dbReference>
<dbReference type="EMBL" id="SOIP01000256">
    <property type="protein sequence ID" value="TET81277.1"/>
    <property type="molecule type" value="Genomic_DNA"/>
</dbReference>
<feature type="non-terminal residue" evidence="2">
    <location>
        <position position="186"/>
    </location>
</feature>
<organism evidence="2 3">
    <name type="scientific">candidate division TA06 bacterium</name>
    <dbReference type="NCBI Taxonomy" id="2250710"/>
    <lineage>
        <taxon>Bacteria</taxon>
        <taxon>Bacteria division TA06</taxon>
    </lineage>
</organism>
<evidence type="ECO:0000256" key="1">
    <source>
        <dbReference type="SAM" id="SignalP"/>
    </source>
</evidence>
<evidence type="ECO:0000313" key="2">
    <source>
        <dbReference type="EMBL" id="TET81277.1"/>
    </source>
</evidence>
<dbReference type="AlphaFoldDB" id="A0A523XPV1"/>
<feature type="chain" id="PRO_5021953117" evidence="1">
    <location>
        <begin position="19"/>
        <end position="186"/>
    </location>
</feature>
<proteinExistence type="predicted"/>